<keyword evidence="7 9" id="KW-0472">Membrane</keyword>
<dbReference type="SUPFAM" id="SSF161098">
    <property type="entry name" value="MetI-like"/>
    <property type="match status" value="1"/>
</dbReference>
<dbReference type="InterPro" id="IPR000515">
    <property type="entry name" value="MetI-like"/>
</dbReference>
<dbReference type="CDD" id="cd06261">
    <property type="entry name" value="TM_PBP2"/>
    <property type="match status" value="1"/>
</dbReference>
<evidence type="ECO:0000256" key="1">
    <source>
        <dbReference type="ARBA" id="ARBA00004651"/>
    </source>
</evidence>
<evidence type="ECO:0000256" key="3">
    <source>
        <dbReference type="ARBA" id="ARBA00022448"/>
    </source>
</evidence>
<dbReference type="NCBIfam" id="TIGR00969">
    <property type="entry name" value="3a0106s02"/>
    <property type="match status" value="1"/>
</dbReference>
<feature type="transmembrane region" description="Helical" evidence="9">
    <location>
        <begin position="55"/>
        <end position="81"/>
    </location>
</feature>
<comment type="subunit">
    <text evidence="2">The complex is composed of two ATP-binding proteins (CysA), two transmembrane proteins (CysT and CysW) and a solute-binding protein (CysP).</text>
</comment>
<evidence type="ECO:0000256" key="7">
    <source>
        <dbReference type="ARBA" id="ARBA00023136"/>
    </source>
</evidence>
<evidence type="ECO:0000256" key="6">
    <source>
        <dbReference type="ARBA" id="ARBA00023032"/>
    </source>
</evidence>
<keyword evidence="6 9" id="KW-0764">Sulfate transport</keyword>
<feature type="transmembrane region" description="Helical" evidence="9">
    <location>
        <begin position="183"/>
        <end position="201"/>
    </location>
</feature>
<feature type="transmembrane region" description="Helical" evidence="9">
    <location>
        <begin position="240"/>
        <end position="263"/>
    </location>
</feature>
<evidence type="ECO:0000313" key="12">
    <source>
        <dbReference type="Proteomes" id="UP000199588"/>
    </source>
</evidence>
<evidence type="ECO:0000259" key="10">
    <source>
        <dbReference type="PROSITE" id="PS50928"/>
    </source>
</evidence>
<sequence length="273" mass="29352">MRQVLPGFRRGLTVTILWLTSMIVLPLILLVITALQLKGTEIWQIITSARVISSILLSFKMALAATVVNIIFGFLLAWILVRYNFRGKSLVNAFIDLPFALPTAVAGIALASLYAPTGLIGGILAKAGVQIAYTPSGIAIALIFVSLPFVVRAIQPVLANFDPSFEEAAHILGASKWTTLTKVIIPALLPAIIGGAGMGFARSLGEYGSVIFIAGNVPLVSEIAPLIIMSKLDLYDVQGASVVALLMILISFILIFLVNWLQWAINKRITQVK</sequence>
<feature type="transmembrane region" description="Helical" evidence="9">
    <location>
        <begin position="93"/>
        <end position="115"/>
    </location>
</feature>
<name>A0A1G5AG40_9PAST</name>
<organism evidence="11 12">
    <name type="scientific">Basfia succiniciproducens</name>
    <dbReference type="NCBI Taxonomy" id="653940"/>
    <lineage>
        <taxon>Bacteria</taxon>
        <taxon>Pseudomonadati</taxon>
        <taxon>Pseudomonadota</taxon>
        <taxon>Gammaproteobacteria</taxon>
        <taxon>Pasteurellales</taxon>
        <taxon>Pasteurellaceae</taxon>
        <taxon>Basfia</taxon>
    </lineage>
</organism>
<dbReference type="Gene3D" id="1.10.3720.10">
    <property type="entry name" value="MetI-like"/>
    <property type="match status" value="1"/>
</dbReference>
<comment type="caution">
    <text evidence="11">The sequence shown here is derived from an EMBL/GenBank/DDBJ whole genome shotgun (WGS) entry which is preliminary data.</text>
</comment>
<comment type="function">
    <text evidence="8">Part of the ABC transporter complex CysAWTP (TC 3.A.1.6.1) involved in sulfate/thiosulfate import. Probably responsible for the translocation of the substrate across the membrane.</text>
</comment>
<dbReference type="PANTHER" id="PTHR30406">
    <property type="entry name" value="SULFATE TRANSPORT SYSTEM PERMEASE PROTEIN"/>
    <property type="match status" value="1"/>
</dbReference>
<keyword evidence="4 9" id="KW-0812">Transmembrane</keyword>
<feature type="transmembrane region" description="Helical" evidence="9">
    <location>
        <begin position="12"/>
        <end position="35"/>
    </location>
</feature>
<keyword evidence="12" id="KW-1185">Reference proteome</keyword>
<gene>
    <name evidence="11" type="ORF">SAMN02910354_00260</name>
</gene>
<dbReference type="Proteomes" id="UP000199588">
    <property type="component" value="Unassembled WGS sequence"/>
</dbReference>
<protein>
    <recommendedName>
        <fullName evidence="9">Sulfate transport system permease protein CysT</fullName>
    </recommendedName>
</protein>
<dbReference type="InterPro" id="IPR035906">
    <property type="entry name" value="MetI-like_sf"/>
</dbReference>
<dbReference type="InterPro" id="IPR011865">
    <property type="entry name" value="CysT_permease"/>
</dbReference>
<evidence type="ECO:0000256" key="8">
    <source>
        <dbReference type="ARBA" id="ARBA00025323"/>
    </source>
</evidence>
<accession>A0A1G5AG40</accession>
<comment type="function">
    <text evidence="9">Part of the ABC transporter complex (TC 3.A.1.6.1) involved in sulfate/thiosulfate import.</text>
</comment>
<comment type="similarity">
    <text evidence="9">Belongs to the binding-protein-dependent transport system permease family. CysTW subfamily.</text>
</comment>
<evidence type="ECO:0000256" key="9">
    <source>
        <dbReference type="RuleBase" id="RU366001"/>
    </source>
</evidence>
<dbReference type="Pfam" id="PF00528">
    <property type="entry name" value="BPD_transp_1"/>
    <property type="match status" value="1"/>
</dbReference>
<keyword evidence="3 9" id="KW-0813">Transport</keyword>
<evidence type="ECO:0000313" key="11">
    <source>
        <dbReference type="EMBL" id="SCX76841.1"/>
    </source>
</evidence>
<proteinExistence type="inferred from homology"/>
<dbReference type="RefSeq" id="WP_090653851.1">
    <property type="nucleotide sequence ID" value="NZ_CP015031.1"/>
</dbReference>
<dbReference type="PROSITE" id="PS50928">
    <property type="entry name" value="ABC_TM1"/>
    <property type="match status" value="1"/>
</dbReference>
<feature type="transmembrane region" description="Helical" evidence="9">
    <location>
        <begin position="207"/>
        <end position="228"/>
    </location>
</feature>
<evidence type="ECO:0000256" key="5">
    <source>
        <dbReference type="ARBA" id="ARBA00022989"/>
    </source>
</evidence>
<dbReference type="NCBIfam" id="TIGR02139">
    <property type="entry name" value="permease_CysT"/>
    <property type="match status" value="1"/>
</dbReference>
<evidence type="ECO:0000256" key="2">
    <source>
        <dbReference type="ARBA" id="ARBA00011779"/>
    </source>
</evidence>
<evidence type="ECO:0000256" key="4">
    <source>
        <dbReference type="ARBA" id="ARBA00022692"/>
    </source>
</evidence>
<dbReference type="InterPro" id="IPR005667">
    <property type="entry name" value="Sulph_transpt2"/>
</dbReference>
<dbReference type="EMBL" id="FMUQ01000002">
    <property type="protein sequence ID" value="SCX76841.1"/>
    <property type="molecule type" value="Genomic_DNA"/>
</dbReference>
<keyword evidence="5 9" id="KW-1133">Transmembrane helix</keyword>
<comment type="subcellular location">
    <subcellularLocation>
        <location evidence="1">Cell membrane</location>
        <topology evidence="1">Multi-pass membrane protein</topology>
    </subcellularLocation>
</comment>
<dbReference type="PANTHER" id="PTHR30406:SF8">
    <property type="entry name" value="SULFATE TRANSPORT SYSTEM PERMEASE PROTEIN CYST"/>
    <property type="match status" value="1"/>
</dbReference>
<feature type="domain" description="ABC transmembrane type-1" evidence="10">
    <location>
        <begin position="55"/>
        <end position="258"/>
    </location>
</feature>
<reference evidence="11 12" key="1">
    <citation type="submission" date="2016-10" db="EMBL/GenBank/DDBJ databases">
        <authorList>
            <person name="Varghese N."/>
            <person name="Submissions S."/>
        </authorList>
    </citation>
    <scope>NUCLEOTIDE SEQUENCE [LARGE SCALE GENOMIC DNA]</scope>
    <source>
        <strain evidence="11 12">DSM 22022</strain>
    </source>
</reference>
<feature type="transmembrane region" description="Helical" evidence="9">
    <location>
        <begin position="127"/>
        <end position="151"/>
    </location>
</feature>